<dbReference type="EMBL" id="CP000301">
    <property type="protein sequence ID" value="ABD90066.1"/>
    <property type="molecule type" value="Genomic_DNA"/>
</dbReference>
<reference evidence="2" key="1">
    <citation type="submission" date="2006-03" db="EMBL/GenBank/DDBJ databases">
        <title>Complete sequence of Rhodopseudomonas palustris BisB18.</title>
        <authorList>
            <consortium name="US DOE Joint Genome Institute"/>
            <person name="Copeland A."/>
            <person name="Lucas S."/>
            <person name="Lapidus A."/>
            <person name="Barry K."/>
            <person name="Detter J.C."/>
            <person name="Glavina del Rio T."/>
            <person name="Hammon N."/>
            <person name="Israni S."/>
            <person name="Dalin E."/>
            <person name="Tice H."/>
            <person name="Pitluck S."/>
            <person name="Chain P."/>
            <person name="Malfatti S."/>
            <person name="Shin M."/>
            <person name="Vergez L."/>
            <person name="Schmutz J."/>
            <person name="Larimer F."/>
            <person name="Land M."/>
            <person name="Hauser L."/>
            <person name="Pelletier D.A."/>
            <person name="Kyrpides N."/>
            <person name="Anderson I."/>
            <person name="Oda Y."/>
            <person name="Harwood C.S."/>
            <person name="Richardson P."/>
        </authorList>
    </citation>
    <scope>NUCLEOTIDE SEQUENCE [LARGE SCALE GENOMIC DNA]</scope>
    <source>
        <strain evidence="2">BisB18</strain>
    </source>
</reference>
<keyword evidence="1" id="KW-0472">Membrane</keyword>
<dbReference type="HOGENOM" id="CLU_106277_0_0_5"/>
<feature type="transmembrane region" description="Helical" evidence="1">
    <location>
        <begin position="124"/>
        <end position="142"/>
    </location>
</feature>
<name>Q20XS0_RHOPB</name>
<protein>
    <submittedName>
        <fullName evidence="2">Uncharacterized protein</fullName>
    </submittedName>
</protein>
<keyword evidence="1" id="KW-1133">Transmembrane helix</keyword>
<feature type="transmembrane region" description="Helical" evidence="1">
    <location>
        <begin position="93"/>
        <end position="112"/>
    </location>
</feature>
<gene>
    <name evidence="2" type="ordered locus">RPC_4544</name>
</gene>
<feature type="transmembrane region" description="Helical" evidence="1">
    <location>
        <begin position="62"/>
        <end position="81"/>
    </location>
</feature>
<organism evidence="2">
    <name type="scientific">Rhodopseudomonas palustris (strain BisB18)</name>
    <dbReference type="NCBI Taxonomy" id="316056"/>
    <lineage>
        <taxon>Bacteria</taxon>
        <taxon>Pseudomonadati</taxon>
        <taxon>Pseudomonadota</taxon>
        <taxon>Alphaproteobacteria</taxon>
        <taxon>Hyphomicrobiales</taxon>
        <taxon>Nitrobacteraceae</taxon>
        <taxon>Rhodopseudomonas</taxon>
    </lineage>
</organism>
<sequence>MTPLRSEIAADPAIAAAPEVAPAASWRSSIFGFVRQEWQYLSMLVLVLFGVAYTGLSDEPIRAYWMVLTPLVGAICVAAGWGDAASRQDRVRLIWTQALHWIAVLLAMELVYVSDVTRIMTAEAGALSVLTVLALGTFTAGVHLKAWKIGLVGVLLALAVPGIAFLERSAMFLVLILLIAAAVVAPLWWTVSRWNPSRRAPSSDAAEPL</sequence>
<evidence type="ECO:0000256" key="1">
    <source>
        <dbReference type="SAM" id="Phobius"/>
    </source>
</evidence>
<dbReference type="STRING" id="316056.RPC_4544"/>
<proteinExistence type="predicted"/>
<accession>Q20XS0</accession>
<dbReference type="eggNOG" id="ENOG5032UGA">
    <property type="taxonomic scope" value="Bacteria"/>
</dbReference>
<feature type="transmembrane region" description="Helical" evidence="1">
    <location>
        <begin position="172"/>
        <end position="191"/>
    </location>
</feature>
<feature type="transmembrane region" description="Helical" evidence="1">
    <location>
        <begin position="38"/>
        <end position="56"/>
    </location>
</feature>
<dbReference type="AlphaFoldDB" id="Q20XS0"/>
<feature type="transmembrane region" description="Helical" evidence="1">
    <location>
        <begin position="149"/>
        <end position="166"/>
    </location>
</feature>
<evidence type="ECO:0000313" key="2">
    <source>
        <dbReference type="EMBL" id="ABD90066.1"/>
    </source>
</evidence>
<keyword evidence="1" id="KW-0812">Transmembrane</keyword>
<dbReference type="KEGG" id="rpc:RPC_4544"/>